<organism evidence="21 22">
    <name type="scientific">Prolemur simus</name>
    <name type="common">Greater bamboo lemur</name>
    <name type="synonym">Hapalemur simus</name>
    <dbReference type="NCBI Taxonomy" id="1328070"/>
    <lineage>
        <taxon>Eukaryota</taxon>
        <taxon>Metazoa</taxon>
        <taxon>Chordata</taxon>
        <taxon>Craniata</taxon>
        <taxon>Vertebrata</taxon>
        <taxon>Euteleostomi</taxon>
        <taxon>Mammalia</taxon>
        <taxon>Eutheria</taxon>
        <taxon>Euarchontoglires</taxon>
        <taxon>Primates</taxon>
        <taxon>Strepsirrhini</taxon>
        <taxon>Lemuriformes</taxon>
        <taxon>Lemuridae</taxon>
        <taxon>Prolemur</taxon>
    </lineage>
</organism>
<feature type="coiled-coil region" evidence="17">
    <location>
        <begin position="227"/>
        <end position="254"/>
    </location>
</feature>
<keyword evidence="8" id="KW-0106">Calcium</keyword>
<evidence type="ECO:0000256" key="13">
    <source>
        <dbReference type="ARBA" id="ARBA00023157"/>
    </source>
</evidence>
<evidence type="ECO:0000256" key="15">
    <source>
        <dbReference type="ARBA" id="ARBA00036634"/>
    </source>
</evidence>
<evidence type="ECO:0000256" key="8">
    <source>
        <dbReference type="ARBA" id="ARBA00022837"/>
    </source>
</evidence>
<dbReference type="SMART" id="SM01420">
    <property type="entry name" value="TRP_2"/>
    <property type="match status" value="1"/>
</dbReference>
<keyword evidence="17" id="KW-0175">Coiled coil</keyword>
<keyword evidence="12 19" id="KW-0472">Membrane</keyword>
<keyword evidence="9 19" id="KW-1133">Transmembrane helix</keyword>
<evidence type="ECO:0000256" key="17">
    <source>
        <dbReference type="SAM" id="Coils"/>
    </source>
</evidence>
<keyword evidence="11" id="KW-0406">Ion transport</keyword>
<dbReference type="PANTHER" id="PTHR10117">
    <property type="entry name" value="TRANSIENT RECEPTOR POTENTIAL CHANNEL"/>
    <property type="match status" value="1"/>
</dbReference>
<dbReference type="GO" id="GO:0051480">
    <property type="term" value="P:regulation of cytosolic calcium ion concentration"/>
    <property type="evidence" value="ECO:0007669"/>
    <property type="project" value="TreeGrafter"/>
</dbReference>
<protein>
    <submittedName>
        <fullName evidence="21">Transient receptor potential cation channel subfamily C member 4</fullName>
    </submittedName>
</protein>
<dbReference type="Ensembl" id="ENSPSMT00000035602.1">
    <property type="protein sequence ID" value="ENSPSMP00000030847.1"/>
    <property type="gene ID" value="ENSPSMG00000021381.1"/>
</dbReference>
<keyword evidence="7" id="KW-0677">Repeat</keyword>
<dbReference type="FunFam" id="1.10.287.70:FF:000266">
    <property type="entry name" value="Transient receptor potential cation channel subfamily c member 1"/>
    <property type="match status" value="1"/>
</dbReference>
<evidence type="ECO:0000259" key="20">
    <source>
        <dbReference type="SMART" id="SM01420"/>
    </source>
</evidence>
<dbReference type="AlphaFoldDB" id="A0A8C9AAS7"/>
<dbReference type="GO" id="GO:0015279">
    <property type="term" value="F:store-operated calcium channel activity"/>
    <property type="evidence" value="ECO:0007669"/>
    <property type="project" value="TreeGrafter"/>
</dbReference>
<feature type="transmembrane region" description="Helical" evidence="19">
    <location>
        <begin position="479"/>
        <end position="498"/>
    </location>
</feature>
<evidence type="ECO:0000256" key="3">
    <source>
        <dbReference type="ARBA" id="ARBA00022475"/>
    </source>
</evidence>
<sequence length="894" mass="102337">MAQFYYKRNVNAPYRDRIPLRIVRAESELSPSEKAYLNAVEKGDYASVKKSLEEAEIYFKININCIDPLGRTALLIAIENENLELIELLLSFNVYVGDALLHAIRKEVVGAVELLLNHKKPSGEKQVPPILLDKQFSEFTPDITPIILAAHTNNYEIIKLLVQKGVSVPRPHEVRCNCVECVSSSDVDSLRHSRSRLNIYKALASPSLIALSSEDPFLTAFQLSWELQELSKVENEFKSEYEELSRQCKQFAKDLLDQTRSSRELEIILNYRDDNSLIEEQSGNDLARLKLAIKYRQKEFVAQPNCQQLLASRWYDEFPGWRRRHWAVKMVTCFIIGLLFPVFSVCYLIAPKSPLGLFIRKPFIKFICHTASYLTFLFLLLLASQHIDRSDLNRQGPPPTIVEWMILPWVLGFIWGEIKQMWDGGLQDYIHDWWNLMDFVMNSLYLATISLKIVAFVKYSALNPRESWDMWHPTLVAEALFAIANIFSSLRLISLFTANSHLGPLQISLGRMLLDILKFLFIYCLVLLAFANGLNQLYFYYEETKGLSCKGIRCEKQNNAFSTLFETLQSLFWSIFGLINLYVTNVKAQHEFTEFVGATMFGTYNVISLVVLLNMLIAMMNNSYQLIADHADIEWKFARTKLWMSYFEEGGTLPTPFNVIPSPKSLWYLIKWIWTHLCKKKMRRKPESFGTIGRRAADNLRRHHQYQEVMRNLVKRYVAAMIRDAKTEEGLTEENFKELKQDISSFRFEVLGLLRGSKLSTIQSANATKESSNSADSDEKSDSEEEVACQQAAAGPLERNMQLEARGFASRGERGVPGLSEQCVLVEHRERAADGPGPRAGGRACAFESEKVVVEDTVPIIPKEKHAKGGDSSRDYDVNLTDTVTHEDYVTTRL</sequence>
<proteinExistence type="predicted"/>
<feature type="transmembrane region" description="Helical" evidence="19">
    <location>
        <begin position="561"/>
        <end position="583"/>
    </location>
</feature>
<evidence type="ECO:0000256" key="18">
    <source>
        <dbReference type="SAM" id="MobiDB-lite"/>
    </source>
</evidence>
<keyword evidence="6 19" id="KW-0812">Transmembrane</keyword>
<feature type="domain" description="Transient receptor ion channel" evidence="20">
    <location>
        <begin position="176"/>
        <end position="238"/>
    </location>
</feature>
<name>A0A8C9AAS7_PROSS</name>
<evidence type="ECO:0000256" key="2">
    <source>
        <dbReference type="ARBA" id="ARBA00022448"/>
    </source>
</evidence>
<dbReference type="Pfam" id="PF08344">
    <property type="entry name" value="TRP_2"/>
    <property type="match status" value="1"/>
</dbReference>
<dbReference type="FunFam" id="1.25.40.20:FF:000023">
    <property type="entry name" value="short transient receptor potential channel 4 isoform X1"/>
    <property type="match status" value="1"/>
</dbReference>
<dbReference type="SUPFAM" id="SSF48403">
    <property type="entry name" value="Ankyrin repeat"/>
    <property type="match status" value="1"/>
</dbReference>
<dbReference type="InterPro" id="IPR002110">
    <property type="entry name" value="Ankyrin_rpt"/>
</dbReference>
<reference evidence="21" key="1">
    <citation type="submission" date="2025-08" db="UniProtKB">
        <authorList>
            <consortium name="Ensembl"/>
        </authorList>
    </citation>
    <scope>IDENTIFICATION</scope>
</reference>
<dbReference type="SMART" id="SM00248">
    <property type="entry name" value="ANK"/>
    <property type="match status" value="2"/>
</dbReference>
<dbReference type="PRINTS" id="PR01645">
    <property type="entry name" value="TRPCHANNEL4"/>
</dbReference>
<dbReference type="Pfam" id="PF00520">
    <property type="entry name" value="Ion_trans"/>
    <property type="match status" value="1"/>
</dbReference>
<evidence type="ECO:0000256" key="7">
    <source>
        <dbReference type="ARBA" id="ARBA00022737"/>
    </source>
</evidence>
<feature type="transmembrane region" description="Helical" evidence="19">
    <location>
        <begin position="439"/>
        <end position="459"/>
    </location>
</feature>
<dbReference type="Gene3D" id="1.25.40.20">
    <property type="entry name" value="Ankyrin repeat-containing domain"/>
    <property type="match status" value="1"/>
</dbReference>
<keyword evidence="13" id="KW-1015">Disulfide bond</keyword>
<keyword evidence="5" id="KW-0107">Calcium channel</keyword>
<dbReference type="GO" id="GO:0070679">
    <property type="term" value="F:inositol 1,4,5 trisphosphate binding"/>
    <property type="evidence" value="ECO:0007669"/>
    <property type="project" value="TreeGrafter"/>
</dbReference>
<dbReference type="InterPro" id="IPR002153">
    <property type="entry name" value="TRPC_channel"/>
</dbReference>
<dbReference type="InterPro" id="IPR036770">
    <property type="entry name" value="Ankyrin_rpt-contain_sf"/>
</dbReference>
<dbReference type="PANTHER" id="PTHR10117:SF25">
    <property type="entry name" value="SHORT TRANSIENT RECEPTOR POTENTIAL CHANNEL 4"/>
    <property type="match status" value="1"/>
</dbReference>
<keyword evidence="4" id="KW-0109">Calcium transport</keyword>
<feature type="region of interest" description="Disordered" evidence="18">
    <location>
        <begin position="764"/>
        <end position="796"/>
    </location>
</feature>
<evidence type="ECO:0000256" key="19">
    <source>
        <dbReference type="SAM" id="Phobius"/>
    </source>
</evidence>
<evidence type="ECO:0000256" key="9">
    <source>
        <dbReference type="ARBA" id="ARBA00022989"/>
    </source>
</evidence>
<feature type="transmembrane region" description="Helical" evidence="19">
    <location>
        <begin position="401"/>
        <end position="418"/>
    </location>
</feature>
<comment type="subcellular location">
    <subcellularLocation>
        <location evidence="1">Cell membrane</location>
        <topology evidence="1">Multi-pass membrane protein</topology>
    </subcellularLocation>
</comment>
<dbReference type="PRINTS" id="PR01097">
    <property type="entry name" value="TRNSRECEPTRP"/>
</dbReference>
<evidence type="ECO:0000256" key="4">
    <source>
        <dbReference type="ARBA" id="ARBA00022568"/>
    </source>
</evidence>
<keyword evidence="10 16" id="KW-0040">ANK repeat</keyword>
<feature type="transmembrane region" description="Helical" evidence="19">
    <location>
        <begin position="362"/>
        <end position="381"/>
    </location>
</feature>
<evidence type="ECO:0000256" key="6">
    <source>
        <dbReference type="ARBA" id="ARBA00022692"/>
    </source>
</evidence>
<keyword evidence="3" id="KW-1003">Cell membrane</keyword>
<dbReference type="InterPro" id="IPR005460">
    <property type="entry name" value="TRPC4_channel"/>
</dbReference>
<keyword evidence="22" id="KW-1185">Reference proteome</keyword>
<dbReference type="Pfam" id="PF00023">
    <property type="entry name" value="Ank"/>
    <property type="match status" value="1"/>
</dbReference>
<evidence type="ECO:0000256" key="10">
    <source>
        <dbReference type="ARBA" id="ARBA00023043"/>
    </source>
</evidence>
<dbReference type="InterPro" id="IPR005821">
    <property type="entry name" value="Ion_trans_dom"/>
</dbReference>
<dbReference type="GO" id="GO:0005886">
    <property type="term" value="C:plasma membrane"/>
    <property type="evidence" value="ECO:0007669"/>
    <property type="project" value="UniProtKB-SubCell"/>
</dbReference>
<dbReference type="Pfam" id="PF12796">
    <property type="entry name" value="Ank_2"/>
    <property type="match status" value="1"/>
</dbReference>
<gene>
    <name evidence="21" type="primary">TRPC4</name>
</gene>
<feature type="transmembrane region" description="Helical" evidence="19">
    <location>
        <begin position="519"/>
        <end position="541"/>
    </location>
</feature>
<evidence type="ECO:0000256" key="5">
    <source>
        <dbReference type="ARBA" id="ARBA00022673"/>
    </source>
</evidence>
<keyword evidence="2" id="KW-0813">Transport</keyword>
<accession>A0A8C9AAS7</accession>
<dbReference type="NCBIfam" id="TIGR00870">
    <property type="entry name" value="trp"/>
    <property type="match status" value="1"/>
</dbReference>
<dbReference type="PROSITE" id="PS50088">
    <property type="entry name" value="ANK_REPEAT"/>
    <property type="match status" value="1"/>
</dbReference>
<dbReference type="GO" id="GO:0034703">
    <property type="term" value="C:cation channel complex"/>
    <property type="evidence" value="ECO:0007669"/>
    <property type="project" value="TreeGrafter"/>
</dbReference>
<evidence type="ECO:0000256" key="14">
    <source>
        <dbReference type="ARBA" id="ARBA00023303"/>
    </source>
</evidence>
<feature type="repeat" description="ANK" evidence="16">
    <location>
        <begin position="141"/>
        <end position="173"/>
    </location>
</feature>
<evidence type="ECO:0000256" key="12">
    <source>
        <dbReference type="ARBA" id="ARBA00023136"/>
    </source>
</evidence>
<keyword evidence="14" id="KW-0407">Ion channel</keyword>
<reference evidence="21" key="2">
    <citation type="submission" date="2025-09" db="UniProtKB">
        <authorList>
            <consortium name="Ensembl"/>
        </authorList>
    </citation>
    <scope>IDENTIFICATION</scope>
</reference>
<dbReference type="Proteomes" id="UP000694414">
    <property type="component" value="Unplaced"/>
</dbReference>
<evidence type="ECO:0000313" key="21">
    <source>
        <dbReference type="Ensembl" id="ENSPSMP00000030847.1"/>
    </source>
</evidence>
<comment type="catalytic activity">
    <reaction evidence="15">
        <text>Ca(2+)(in) = Ca(2+)(out)</text>
        <dbReference type="Rhea" id="RHEA:29671"/>
        <dbReference type="ChEBI" id="CHEBI:29108"/>
    </reaction>
</comment>
<dbReference type="InterPro" id="IPR013555">
    <property type="entry name" value="TRP_dom"/>
</dbReference>
<evidence type="ECO:0000256" key="1">
    <source>
        <dbReference type="ARBA" id="ARBA00004651"/>
    </source>
</evidence>
<evidence type="ECO:0000313" key="22">
    <source>
        <dbReference type="Proteomes" id="UP000694414"/>
    </source>
</evidence>
<feature type="transmembrane region" description="Helical" evidence="19">
    <location>
        <begin position="595"/>
        <end position="617"/>
    </location>
</feature>
<dbReference type="GeneTree" id="ENSGT01060000248594"/>
<evidence type="ECO:0000256" key="11">
    <source>
        <dbReference type="ARBA" id="ARBA00023065"/>
    </source>
</evidence>
<evidence type="ECO:0000256" key="16">
    <source>
        <dbReference type="PROSITE-ProRule" id="PRU00023"/>
    </source>
</evidence>
<feature type="transmembrane region" description="Helical" evidence="19">
    <location>
        <begin position="326"/>
        <end position="350"/>
    </location>
</feature>